<sequence length="308" mass="34488">MAVSSPTPYLDALRRDGFVKIPHLLSSEMLSALRVASKNTTDNARQGRWPHVRTVPKQYLPWQDWKPGDNIWGVQHLLHPEMSDRDSFADLYFSQEVLSVVEELVGLKGDPEANDKLVMELFNLLISPADNTDFELCWHRDDIRPDVSLEEEARQLSEKSPNGQQLHAQYNIALFDDASLIVIPGSHRRVRTDTERTASPCEASLPGQLIVELGPGDAVFYDSNILHRGVYKGIDASQTLGRMTLHGSVGLADHGPQRARQVLQHAVGQWVDRARFKTDDMTGVRAEAMRKRLVAMGRGENVGYSLMG</sequence>
<dbReference type="EMBL" id="KN847523">
    <property type="protein sequence ID" value="KIV91139.1"/>
    <property type="molecule type" value="Genomic_DNA"/>
</dbReference>
<dbReference type="PANTHER" id="PTHR40470:SF1">
    <property type="entry name" value="PHYTANOYL-COA DIOXYGENASE FAMILY PROTEIN (AFU_ORTHOLOGUE AFUA_2G15850)"/>
    <property type="match status" value="1"/>
</dbReference>
<name>A0A0D1ZAX9_EXOME</name>
<evidence type="ECO:0000313" key="2">
    <source>
        <dbReference type="Proteomes" id="UP000054302"/>
    </source>
</evidence>
<dbReference type="HOGENOM" id="CLU_056749_0_0_1"/>
<protein>
    <recommendedName>
        <fullName evidence="3">Phytanoyl-CoA dioxygenase</fullName>
    </recommendedName>
</protein>
<dbReference type="AlphaFoldDB" id="A0A0D1ZAX9"/>
<reference evidence="1 2" key="1">
    <citation type="submission" date="2015-01" db="EMBL/GenBank/DDBJ databases">
        <title>The Genome Sequence of Exophiala mesophila CBS40295.</title>
        <authorList>
            <consortium name="The Broad Institute Genomics Platform"/>
            <person name="Cuomo C."/>
            <person name="de Hoog S."/>
            <person name="Gorbushina A."/>
            <person name="Stielow B."/>
            <person name="Teixiera M."/>
            <person name="Abouelleil A."/>
            <person name="Chapman S.B."/>
            <person name="Priest M."/>
            <person name="Young S.K."/>
            <person name="Wortman J."/>
            <person name="Nusbaum C."/>
            <person name="Birren B."/>
        </authorList>
    </citation>
    <scope>NUCLEOTIDE SEQUENCE [LARGE SCALE GENOMIC DNA]</scope>
    <source>
        <strain evidence="1 2">CBS 40295</strain>
    </source>
</reference>
<evidence type="ECO:0008006" key="3">
    <source>
        <dbReference type="Google" id="ProtNLM"/>
    </source>
</evidence>
<dbReference type="InterPro" id="IPR008775">
    <property type="entry name" value="Phytyl_CoA_dOase-like"/>
</dbReference>
<keyword evidence="2" id="KW-1185">Reference proteome</keyword>
<dbReference type="Pfam" id="PF05721">
    <property type="entry name" value="PhyH"/>
    <property type="match status" value="1"/>
</dbReference>
<evidence type="ECO:0000313" key="1">
    <source>
        <dbReference type="EMBL" id="KIV91139.1"/>
    </source>
</evidence>
<proteinExistence type="predicted"/>
<dbReference type="Gene3D" id="2.60.120.620">
    <property type="entry name" value="q2cbj1_9rhob like domain"/>
    <property type="match status" value="1"/>
</dbReference>
<dbReference type="STRING" id="212818.A0A0D1ZAX9"/>
<dbReference type="SUPFAM" id="SSF51197">
    <property type="entry name" value="Clavaminate synthase-like"/>
    <property type="match status" value="1"/>
</dbReference>
<dbReference type="RefSeq" id="XP_016222713.1">
    <property type="nucleotide sequence ID" value="XM_016370420.1"/>
</dbReference>
<accession>A0A0D1ZAX9</accession>
<gene>
    <name evidence="1" type="ORF">PV10_05715</name>
</gene>
<dbReference type="GeneID" id="27323560"/>
<organism evidence="1 2">
    <name type="scientific">Exophiala mesophila</name>
    <name type="common">Black yeast-like fungus</name>
    <dbReference type="NCBI Taxonomy" id="212818"/>
    <lineage>
        <taxon>Eukaryota</taxon>
        <taxon>Fungi</taxon>
        <taxon>Dikarya</taxon>
        <taxon>Ascomycota</taxon>
        <taxon>Pezizomycotina</taxon>
        <taxon>Eurotiomycetes</taxon>
        <taxon>Chaetothyriomycetidae</taxon>
        <taxon>Chaetothyriales</taxon>
        <taxon>Herpotrichiellaceae</taxon>
        <taxon>Exophiala</taxon>
    </lineage>
</organism>
<dbReference type="VEuPathDB" id="FungiDB:PV10_05715"/>
<dbReference type="Proteomes" id="UP000054302">
    <property type="component" value="Unassembled WGS sequence"/>
</dbReference>
<dbReference type="OMA" id="SFARCYF"/>
<dbReference type="PANTHER" id="PTHR40470">
    <property type="entry name" value="PHYTANOYL-COA DIOXYGENASE FAMILY PROTEIN (AFU_ORTHOLOGUE AFUA_2G15850)"/>
    <property type="match status" value="1"/>
</dbReference>